<feature type="domain" description="EamA" evidence="8">
    <location>
        <begin position="9"/>
        <end position="138"/>
    </location>
</feature>
<evidence type="ECO:0000256" key="4">
    <source>
        <dbReference type="ARBA" id="ARBA00022692"/>
    </source>
</evidence>
<keyword evidence="6 7" id="KW-0472">Membrane</keyword>
<evidence type="ECO:0000256" key="3">
    <source>
        <dbReference type="ARBA" id="ARBA00022475"/>
    </source>
</evidence>
<feature type="transmembrane region" description="Helical" evidence="7">
    <location>
        <begin position="245"/>
        <end position="265"/>
    </location>
</feature>
<feature type="transmembrane region" description="Helical" evidence="7">
    <location>
        <begin position="96"/>
        <end position="115"/>
    </location>
</feature>
<evidence type="ECO:0000256" key="2">
    <source>
        <dbReference type="ARBA" id="ARBA00007362"/>
    </source>
</evidence>
<dbReference type="SUPFAM" id="SSF103481">
    <property type="entry name" value="Multidrug resistance efflux transporter EmrE"/>
    <property type="match status" value="2"/>
</dbReference>
<feature type="transmembrane region" description="Helical" evidence="7">
    <location>
        <begin position="152"/>
        <end position="168"/>
    </location>
</feature>
<keyword evidence="10" id="KW-1185">Reference proteome</keyword>
<feature type="domain" description="EamA" evidence="8">
    <location>
        <begin position="149"/>
        <end position="285"/>
    </location>
</feature>
<dbReference type="InterPro" id="IPR050638">
    <property type="entry name" value="AA-Vitamin_Transporters"/>
</dbReference>
<feature type="transmembrane region" description="Helical" evidence="7">
    <location>
        <begin position="211"/>
        <end position="233"/>
    </location>
</feature>
<dbReference type="Pfam" id="PF00892">
    <property type="entry name" value="EamA"/>
    <property type="match status" value="2"/>
</dbReference>
<evidence type="ECO:0000256" key="5">
    <source>
        <dbReference type="ARBA" id="ARBA00022989"/>
    </source>
</evidence>
<accession>A0ABR9QKH5</accession>
<comment type="similarity">
    <text evidence="2">Belongs to the EamA transporter family.</text>
</comment>
<dbReference type="Proteomes" id="UP001516662">
    <property type="component" value="Unassembled WGS sequence"/>
</dbReference>
<keyword evidence="4 7" id="KW-0812">Transmembrane</keyword>
<comment type="subcellular location">
    <subcellularLocation>
        <location evidence="1">Cell membrane</location>
        <topology evidence="1">Multi-pass membrane protein</topology>
    </subcellularLocation>
</comment>
<feature type="transmembrane region" description="Helical" evidence="7">
    <location>
        <begin position="66"/>
        <end position="90"/>
    </location>
</feature>
<dbReference type="PANTHER" id="PTHR32322:SF18">
    <property type="entry name" value="S-ADENOSYLMETHIONINE_S-ADENOSYLHOMOCYSTEINE TRANSPORTER"/>
    <property type="match status" value="1"/>
</dbReference>
<organism evidence="9 10">
    <name type="scientific">Litchfieldia luteola</name>
    <dbReference type="NCBI Taxonomy" id="682179"/>
    <lineage>
        <taxon>Bacteria</taxon>
        <taxon>Bacillati</taxon>
        <taxon>Bacillota</taxon>
        <taxon>Bacilli</taxon>
        <taxon>Bacillales</taxon>
        <taxon>Bacillaceae</taxon>
        <taxon>Litchfieldia</taxon>
    </lineage>
</organism>
<evidence type="ECO:0000256" key="1">
    <source>
        <dbReference type="ARBA" id="ARBA00004651"/>
    </source>
</evidence>
<dbReference type="InterPro" id="IPR000620">
    <property type="entry name" value="EamA_dom"/>
</dbReference>
<gene>
    <name evidence="9" type="ORF">IMZ08_13130</name>
</gene>
<evidence type="ECO:0000259" key="8">
    <source>
        <dbReference type="Pfam" id="PF00892"/>
    </source>
</evidence>
<evidence type="ECO:0000256" key="6">
    <source>
        <dbReference type="ARBA" id="ARBA00023136"/>
    </source>
</evidence>
<keyword evidence="3" id="KW-1003">Cell membrane</keyword>
<evidence type="ECO:0000256" key="7">
    <source>
        <dbReference type="SAM" id="Phobius"/>
    </source>
</evidence>
<dbReference type="EMBL" id="JADCLJ010000020">
    <property type="protein sequence ID" value="MBE4909006.1"/>
    <property type="molecule type" value="Genomic_DNA"/>
</dbReference>
<dbReference type="PANTHER" id="PTHR32322">
    <property type="entry name" value="INNER MEMBRANE TRANSPORTER"/>
    <property type="match status" value="1"/>
</dbReference>
<feature type="transmembrane region" description="Helical" evidence="7">
    <location>
        <begin position="180"/>
        <end position="199"/>
    </location>
</feature>
<dbReference type="InterPro" id="IPR037185">
    <property type="entry name" value="EmrE-like"/>
</dbReference>
<keyword evidence="5 7" id="KW-1133">Transmembrane helix</keyword>
<feature type="transmembrane region" description="Helical" evidence="7">
    <location>
        <begin position="7"/>
        <end position="28"/>
    </location>
</feature>
<evidence type="ECO:0000313" key="10">
    <source>
        <dbReference type="Proteomes" id="UP001516662"/>
    </source>
</evidence>
<feature type="transmembrane region" description="Helical" evidence="7">
    <location>
        <begin position="271"/>
        <end position="290"/>
    </location>
</feature>
<proteinExistence type="inferred from homology"/>
<feature type="transmembrane region" description="Helical" evidence="7">
    <location>
        <begin position="34"/>
        <end position="54"/>
    </location>
</feature>
<name>A0ABR9QKH5_9BACI</name>
<protein>
    <submittedName>
        <fullName evidence="9">DMT family transporter</fullName>
    </submittedName>
</protein>
<evidence type="ECO:0000313" key="9">
    <source>
        <dbReference type="EMBL" id="MBE4909006.1"/>
    </source>
</evidence>
<feature type="transmembrane region" description="Helical" evidence="7">
    <location>
        <begin position="124"/>
        <end position="146"/>
    </location>
</feature>
<comment type="caution">
    <text evidence="9">The sequence shown here is derived from an EMBL/GenBank/DDBJ whole genome shotgun (WGS) entry which is preliminary data.</text>
</comment>
<sequence length="305" mass="32793">MKKPLLYGLLLFVMVVWGFNVIAVKIIVESFSPVTITSLRVFLAGLVVLAVLFYRKELKRVTKQEATYILIGAFSGVLGHHLFLAVGLTTTTASNAALILGLIPLVTSIFAVLFLKARFTITKLLGVILGFTGVSFIVMNGAGVHYISIGDFYIFLSVIAQAISFIFIKKATQTLEAKVMTCYMLILGATFLFITSLLMDPSGITSLSEGTSAAWLIFLASAVIATGIGHMIYNSAIHQLGAGETAIFINLTPFFALVGSVLFLGESITSFQLLGFIFIISGVLLGSGIFDHKFVRNSSIPLAKS</sequence>
<reference evidence="9 10" key="1">
    <citation type="submission" date="2020-10" db="EMBL/GenBank/DDBJ databases">
        <title>Bacillus sp. HD4P25, an endophyte from a halophyte.</title>
        <authorList>
            <person name="Sun J.-Q."/>
        </authorList>
    </citation>
    <scope>NUCLEOTIDE SEQUENCE [LARGE SCALE GENOMIC DNA]</scope>
    <source>
        <strain evidence="9 10">YIM 93174</strain>
    </source>
</reference>